<dbReference type="EMBL" id="MU863658">
    <property type="protein sequence ID" value="KAK4098512.1"/>
    <property type="molecule type" value="Genomic_DNA"/>
</dbReference>
<organism evidence="1 2">
    <name type="scientific">Parathielavia hyrcaniae</name>
    <dbReference type="NCBI Taxonomy" id="113614"/>
    <lineage>
        <taxon>Eukaryota</taxon>
        <taxon>Fungi</taxon>
        <taxon>Dikarya</taxon>
        <taxon>Ascomycota</taxon>
        <taxon>Pezizomycotina</taxon>
        <taxon>Sordariomycetes</taxon>
        <taxon>Sordariomycetidae</taxon>
        <taxon>Sordariales</taxon>
        <taxon>Chaetomiaceae</taxon>
        <taxon>Parathielavia</taxon>
    </lineage>
</organism>
<name>A0AAN6PZZ0_9PEZI</name>
<accession>A0AAN6PZZ0</accession>
<reference evidence="1" key="1">
    <citation type="journal article" date="2023" name="Mol. Phylogenet. Evol.">
        <title>Genome-scale phylogeny and comparative genomics of the fungal order Sordariales.</title>
        <authorList>
            <person name="Hensen N."/>
            <person name="Bonometti L."/>
            <person name="Westerberg I."/>
            <person name="Brannstrom I.O."/>
            <person name="Guillou S."/>
            <person name="Cros-Aarteil S."/>
            <person name="Calhoun S."/>
            <person name="Haridas S."/>
            <person name="Kuo A."/>
            <person name="Mondo S."/>
            <person name="Pangilinan J."/>
            <person name="Riley R."/>
            <person name="LaButti K."/>
            <person name="Andreopoulos B."/>
            <person name="Lipzen A."/>
            <person name="Chen C."/>
            <person name="Yan M."/>
            <person name="Daum C."/>
            <person name="Ng V."/>
            <person name="Clum A."/>
            <person name="Steindorff A."/>
            <person name="Ohm R.A."/>
            <person name="Martin F."/>
            <person name="Silar P."/>
            <person name="Natvig D.O."/>
            <person name="Lalanne C."/>
            <person name="Gautier V."/>
            <person name="Ament-Velasquez S.L."/>
            <person name="Kruys A."/>
            <person name="Hutchinson M.I."/>
            <person name="Powell A.J."/>
            <person name="Barry K."/>
            <person name="Miller A.N."/>
            <person name="Grigoriev I.V."/>
            <person name="Debuchy R."/>
            <person name="Gladieux P."/>
            <person name="Hiltunen Thoren M."/>
            <person name="Johannesson H."/>
        </authorList>
    </citation>
    <scope>NUCLEOTIDE SEQUENCE</scope>
    <source>
        <strain evidence="1">CBS 757.83</strain>
    </source>
</reference>
<proteinExistence type="predicted"/>
<protein>
    <submittedName>
        <fullName evidence="1">Uncharacterized protein</fullName>
    </submittedName>
</protein>
<evidence type="ECO:0000313" key="1">
    <source>
        <dbReference type="EMBL" id="KAK4098512.1"/>
    </source>
</evidence>
<dbReference type="AlphaFoldDB" id="A0AAN6PZZ0"/>
<sequence length="167" mass="18465">MMRFHLPPWGEENHPWRSTATIASRPLISQPHDGNRDRTFGQLGTSHQAITNGIWCCDSRHSQTLFAPFSISPRLSAFRSLLSLVACVAPFPVMPQLSRRIGRVRPTGGAISCRCVCTLTDHFTWPYSATRLASQAQCNPEPPAGRHDPELFPPHGASGLTVLIAWI</sequence>
<dbReference type="Proteomes" id="UP001305647">
    <property type="component" value="Unassembled WGS sequence"/>
</dbReference>
<keyword evidence="2" id="KW-1185">Reference proteome</keyword>
<reference evidence="1" key="2">
    <citation type="submission" date="2023-05" db="EMBL/GenBank/DDBJ databases">
        <authorList>
            <consortium name="Lawrence Berkeley National Laboratory"/>
            <person name="Steindorff A."/>
            <person name="Hensen N."/>
            <person name="Bonometti L."/>
            <person name="Westerberg I."/>
            <person name="Brannstrom I.O."/>
            <person name="Guillou S."/>
            <person name="Cros-Aarteil S."/>
            <person name="Calhoun S."/>
            <person name="Haridas S."/>
            <person name="Kuo A."/>
            <person name="Mondo S."/>
            <person name="Pangilinan J."/>
            <person name="Riley R."/>
            <person name="Labutti K."/>
            <person name="Andreopoulos B."/>
            <person name="Lipzen A."/>
            <person name="Chen C."/>
            <person name="Yanf M."/>
            <person name="Daum C."/>
            <person name="Ng V."/>
            <person name="Clum A."/>
            <person name="Ohm R."/>
            <person name="Martin F."/>
            <person name="Silar P."/>
            <person name="Natvig D."/>
            <person name="Lalanne C."/>
            <person name="Gautier V."/>
            <person name="Ament-Velasquez S.L."/>
            <person name="Kruys A."/>
            <person name="Hutchinson M.I."/>
            <person name="Powell A.J."/>
            <person name="Barry K."/>
            <person name="Miller A.N."/>
            <person name="Grigoriev I.V."/>
            <person name="Debuchy R."/>
            <person name="Gladieux P."/>
            <person name="Thoren M.H."/>
            <person name="Johannesson H."/>
        </authorList>
    </citation>
    <scope>NUCLEOTIDE SEQUENCE</scope>
    <source>
        <strain evidence="1">CBS 757.83</strain>
    </source>
</reference>
<gene>
    <name evidence="1" type="ORF">N658DRAFT_220367</name>
</gene>
<comment type="caution">
    <text evidence="1">The sequence shown here is derived from an EMBL/GenBank/DDBJ whole genome shotgun (WGS) entry which is preliminary data.</text>
</comment>
<evidence type="ECO:0000313" key="2">
    <source>
        <dbReference type="Proteomes" id="UP001305647"/>
    </source>
</evidence>